<dbReference type="AlphaFoldDB" id="A0A2P2JWG4"/>
<proteinExistence type="predicted"/>
<feature type="region of interest" description="Disordered" evidence="1">
    <location>
        <begin position="1"/>
        <end position="20"/>
    </location>
</feature>
<dbReference type="EMBL" id="GGEC01017332">
    <property type="protein sequence ID" value="MBW97815.1"/>
    <property type="molecule type" value="Transcribed_RNA"/>
</dbReference>
<accession>A0A2P2JWG4</accession>
<protein>
    <submittedName>
        <fullName evidence="2">Uncharacterized protein</fullName>
    </submittedName>
</protein>
<name>A0A2P2JWG4_RHIMU</name>
<evidence type="ECO:0000256" key="1">
    <source>
        <dbReference type="SAM" id="MobiDB-lite"/>
    </source>
</evidence>
<evidence type="ECO:0000313" key="2">
    <source>
        <dbReference type="EMBL" id="MBW97815.1"/>
    </source>
</evidence>
<sequence>MNLVTSKQSQQKSSKRSKSIHSIHAISYKDLCVKKLIKHKNIATAHFTRTG</sequence>
<feature type="compositionally biased region" description="Low complexity" evidence="1">
    <location>
        <begin position="1"/>
        <end position="12"/>
    </location>
</feature>
<reference evidence="2" key="1">
    <citation type="submission" date="2018-02" db="EMBL/GenBank/DDBJ databases">
        <title>Rhizophora mucronata_Transcriptome.</title>
        <authorList>
            <person name="Meera S.P."/>
            <person name="Sreeshan A."/>
            <person name="Augustine A."/>
        </authorList>
    </citation>
    <scope>NUCLEOTIDE SEQUENCE</scope>
    <source>
        <tissue evidence="2">Leaf</tissue>
    </source>
</reference>
<organism evidence="2">
    <name type="scientific">Rhizophora mucronata</name>
    <name type="common">Asiatic mangrove</name>
    <dbReference type="NCBI Taxonomy" id="61149"/>
    <lineage>
        <taxon>Eukaryota</taxon>
        <taxon>Viridiplantae</taxon>
        <taxon>Streptophyta</taxon>
        <taxon>Embryophyta</taxon>
        <taxon>Tracheophyta</taxon>
        <taxon>Spermatophyta</taxon>
        <taxon>Magnoliopsida</taxon>
        <taxon>eudicotyledons</taxon>
        <taxon>Gunneridae</taxon>
        <taxon>Pentapetalae</taxon>
        <taxon>rosids</taxon>
        <taxon>fabids</taxon>
        <taxon>Malpighiales</taxon>
        <taxon>Rhizophoraceae</taxon>
        <taxon>Rhizophora</taxon>
    </lineage>
</organism>